<accession>A0A2V0QH95</accession>
<dbReference type="EMBL" id="BGJZ01000095">
    <property type="protein sequence ID" value="GBH08592.1"/>
    <property type="molecule type" value="Genomic_DNA"/>
</dbReference>
<comment type="caution">
    <text evidence="1">The sequence shown here is derived from an EMBL/GenBank/DDBJ whole genome shotgun (WGS) entry which is preliminary data.</text>
</comment>
<dbReference type="Proteomes" id="UP000247480">
    <property type="component" value="Unassembled WGS sequence"/>
</dbReference>
<protein>
    <submittedName>
        <fullName evidence="1">Chaperonin GroEL</fullName>
    </submittedName>
</protein>
<name>A0A2V0QH95_PSESF</name>
<dbReference type="AlphaFoldDB" id="A0A2V0QH95"/>
<proteinExistence type="predicted"/>
<reference evidence="1 2" key="1">
    <citation type="submission" date="2018-04" db="EMBL/GenBank/DDBJ databases">
        <title>Draft genome sequence of Pseudomonas syringae pv. actinidiae biovar 1 strains isolated from kiwifruit in Kagawa prefecture.</title>
        <authorList>
            <person name="Tabuchi M."/>
            <person name="Saito M."/>
            <person name="Fujiwara S."/>
            <person name="Sasa N."/>
            <person name="Akimitsu K."/>
            <person name="Gomi K."/>
            <person name="Konishi-Sugita S."/>
            <person name="Hamano K."/>
            <person name="Kataoka I."/>
        </authorList>
    </citation>
    <scope>NUCLEOTIDE SEQUENCE [LARGE SCALE GENOMIC DNA]</scope>
    <source>
        <strain evidence="1 2">MAFF212206</strain>
    </source>
</reference>
<organism evidence="1 2">
    <name type="scientific">Pseudomonas syringae pv. actinidiae</name>
    <dbReference type="NCBI Taxonomy" id="103796"/>
    <lineage>
        <taxon>Bacteria</taxon>
        <taxon>Pseudomonadati</taxon>
        <taxon>Pseudomonadota</taxon>
        <taxon>Gammaproteobacteria</taxon>
        <taxon>Pseudomonadales</taxon>
        <taxon>Pseudomonadaceae</taxon>
        <taxon>Pseudomonas</taxon>
        <taxon>Pseudomonas syringae</taxon>
    </lineage>
</organism>
<gene>
    <name evidence="1" type="ORF">KPSA1_01968</name>
</gene>
<evidence type="ECO:0000313" key="2">
    <source>
        <dbReference type="Proteomes" id="UP000247480"/>
    </source>
</evidence>
<evidence type="ECO:0000313" key="1">
    <source>
        <dbReference type="EMBL" id="GBH08592.1"/>
    </source>
</evidence>
<sequence length="263" mass="29386">MLTHPIDNLLPLTERLAVHRNQAITCFKPGALSRPLRVDLCQHRQQGRTPRTDAQRFDRIRLFSTFEPVTEHQLARGIDRRALIPDLERDGTAFAKAANQLQIDPGPARCRLAIDSDNFLPGSQTGLLSNTAGLDGTDDRANLLAAHHRQHPEERDGQQEVGGRACDHDRNSLPYGLAVERLISQLRRNIAFALVEHLHVAAQRNRSDDVLSPLTITPAQQRRAEAYRKTQHLDATAPGHPEVAKLVKGHQHAQRNKGAENHI</sequence>